<dbReference type="Pfam" id="PF21683">
    <property type="entry name" value="GpP-like_1st"/>
    <property type="match status" value="1"/>
</dbReference>
<dbReference type="PIRSF" id="PIRSF004440">
    <property type="entry name" value="GpP"/>
    <property type="match status" value="1"/>
</dbReference>
<reference evidence="5" key="2">
    <citation type="submission" date="2021-09" db="EMBL/GenBank/DDBJ databases">
        <authorList>
            <person name="Gilroy R."/>
        </authorList>
    </citation>
    <scope>NUCLEOTIDE SEQUENCE</scope>
    <source>
        <strain evidence="5">ChiGjej2B2-19336</strain>
    </source>
</reference>
<dbReference type="InterPro" id="IPR026276">
    <property type="entry name" value="Baseplate_GpP"/>
</dbReference>
<dbReference type="Pfam" id="PF22255">
    <property type="entry name" value="Gp44-like_2nd"/>
    <property type="match status" value="1"/>
</dbReference>
<feature type="region of interest" description="Disordered" evidence="1">
    <location>
        <begin position="328"/>
        <end position="351"/>
    </location>
</feature>
<feature type="domain" description="Baseplate hub protein gp44/GpP-like C-terminal" evidence="3">
    <location>
        <begin position="252"/>
        <end position="334"/>
    </location>
</feature>
<dbReference type="Gene3D" id="2.30.300.10">
    <property type="entry name" value="Baseplate protein-like domain - beta roll fold"/>
    <property type="match status" value="1"/>
</dbReference>
<dbReference type="Pfam" id="PF21929">
    <property type="entry name" value="GpP_4th"/>
    <property type="match status" value="1"/>
</dbReference>
<gene>
    <name evidence="5" type="ORF">K8W16_07580</name>
</gene>
<proteinExistence type="predicted"/>
<dbReference type="AlphaFoldDB" id="A0A921DRB0"/>
<dbReference type="Proteomes" id="UP000698963">
    <property type="component" value="Unassembled WGS sequence"/>
</dbReference>
<dbReference type="SUPFAM" id="SSF69279">
    <property type="entry name" value="Phage tail proteins"/>
    <property type="match status" value="2"/>
</dbReference>
<protein>
    <submittedName>
        <fullName evidence="5">Phage tail protein</fullName>
    </submittedName>
</protein>
<name>A0A921DRB0_9BACT</name>
<dbReference type="InterPro" id="IPR053981">
    <property type="entry name" value="Gp44/GpP-like_2nd"/>
</dbReference>
<reference evidence="5" key="1">
    <citation type="journal article" date="2021" name="PeerJ">
        <title>Extensive microbial diversity within the chicken gut microbiome revealed by metagenomics and culture.</title>
        <authorList>
            <person name="Gilroy R."/>
            <person name="Ravi A."/>
            <person name="Getino M."/>
            <person name="Pursley I."/>
            <person name="Horton D.L."/>
            <person name="Alikhan N.F."/>
            <person name="Baker D."/>
            <person name="Gharbi K."/>
            <person name="Hall N."/>
            <person name="Watson M."/>
            <person name="Adriaenssens E.M."/>
            <person name="Foster-Nyarko E."/>
            <person name="Jarju S."/>
            <person name="Secka A."/>
            <person name="Antonio M."/>
            <person name="Oren A."/>
            <person name="Chaudhuri R.R."/>
            <person name="La Ragione R."/>
            <person name="Hildebrand F."/>
            <person name="Pallen M.J."/>
        </authorList>
    </citation>
    <scope>NUCLEOTIDE SEQUENCE</scope>
    <source>
        <strain evidence="5">ChiGjej2B2-19336</strain>
    </source>
</reference>
<feature type="domain" description="Baseplate hub protein gp44-like N-terminal" evidence="2">
    <location>
        <begin position="3"/>
        <end position="89"/>
    </location>
</feature>
<evidence type="ECO:0000313" key="6">
    <source>
        <dbReference type="Proteomes" id="UP000698963"/>
    </source>
</evidence>
<evidence type="ECO:0000313" key="5">
    <source>
        <dbReference type="EMBL" id="HJD97490.1"/>
    </source>
</evidence>
<evidence type="ECO:0000259" key="3">
    <source>
        <dbReference type="Pfam" id="PF21929"/>
    </source>
</evidence>
<feature type="domain" description="Baseplate hub protein gp44/GpP-like second" evidence="4">
    <location>
        <begin position="92"/>
        <end position="174"/>
    </location>
</feature>
<evidence type="ECO:0000259" key="4">
    <source>
        <dbReference type="Pfam" id="PF22255"/>
    </source>
</evidence>
<comment type="caution">
    <text evidence="5">The sequence shown here is derived from an EMBL/GenBank/DDBJ whole genome shotgun (WGS) entry which is preliminary data.</text>
</comment>
<organism evidence="5 6">
    <name type="scientific">Mailhella massiliensis</name>
    <dbReference type="NCBI Taxonomy" id="1903261"/>
    <lineage>
        <taxon>Bacteria</taxon>
        <taxon>Pseudomonadati</taxon>
        <taxon>Thermodesulfobacteriota</taxon>
        <taxon>Desulfovibrionia</taxon>
        <taxon>Desulfovibrionales</taxon>
        <taxon>Desulfovibrionaceae</taxon>
        <taxon>Mailhella</taxon>
    </lineage>
</organism>
<sequence>MDDITLTVGGVDWTGWESLQATRSVDAMAGAFSLGLADRVQHGGSSLPLAPGMECVLSCGSDTLVSGFIDSVSQSLDAGRHGITVSGRDRSADLVDASAVHMPGSWKGASLMDICMALCSHFGIAVTLEGNQGQPFAAFQIQPGESVAEAMQRLLKQRELVAMPDGKGGIRLARLAQETLSSVLEEGVNVLSASVTCDASERFSEYIVTGQKQGTDKEFGKACSVKAKVTDEQIPRYRPLVIRASQQGGMAYMRQRAQWEMTTRRADGTSVQITVQGWRDSAGKLWAPGVLVPVHVPTLGISQSLLIGEVTWTRDSGGTTTQLTLKDPAAWQPEPEEPKKNTGSGSSTDWDLYVKQAEKAKAEGQKVQEVMV</sequence>
<evidence type="ECO:0000256" key="1">
    <source>
        <dbReference type="SAM" id="MobiDB-lite"/>
    </source>
</evidence>
<dbReference type="EMBL" id="DYZA01000154">
    <property type="protein sequence ID" value="HJD97490.1"/>
    <property type="molecule type" value="Genomic_DNA"/>
</dbReference>
<dbReference type="RefSeq" id="WP_304122545.1">
    <property type="nucleotide sequence ID" value="NZ_DYZA01000154.1"/>
</dbReference>
<evidence type="ECO:0000259" key="2">
    <source>
        <dbReference type="Pfam" id="PF21683"/>
    </source>
</evidence>
<accession>A0A921DRB0</accession>
<dbReference type="InterPro" id="IPR049354">
    <property type="entry name" value="GpP-like_N"/>
</dbReference>
<dbReference type="InterPro" id="IPR023399">
    <property type="entry name" value="Baseplate-like_2-layer_sand"/>
</dbReference>
<dbReference type="Gene3D" id="3.30.1920.10">
    <property type="entry name" value="Baseplate protein-like domains - 2 layer sandwich fold"/>
    <property type="match status" value="1"/>
</dbReference>
<dbReference type="InterPro" id="IPR053982">
    <property type="entry name" value="Gp44/GpP-like_C"/>
</dbReference>
<dbReference type="Gene3D" id="3.55.50.10">
    <property type="entry name" value="Baseplate protein-like domains"/>
    <property type="match status" value="1"/>
</dbReference>